<proteinExistence type="predicted"/>
<evidence type="ECO:0000313" key="2">
    <source>
        <dbReference type="Proteomes" id="UP001597511"/>
    </source>
</evidence>
<evidence type="ECO:0000313" key="1">
    <source>
        <dbReference type="EMBL" id="MFD2922025.1"/>
    </source>
</evidence>
<organism evidence="1 2">
    <name type="scientific">Terrimonas rubra</name>
    <dbReference type="NCBI Taxonomy" id="1035890"/>
    <lineage>
        <taxon>Bacteria</taxon>
        <taxon>Pseudomonadati</taxon>
        <taxon>Bacteroidota</taxon>
        <taxon>Chitinophagia</taxon>
        <taxon>Chitinophagales</taxon>
        <taxon>Chitinophagaceae</taxon>
        <taxon>Terrimonas</taxon>
    </lineage>
</organism>
<dbReference type="RefSeq" id="WP_386103330.1">
    <property type="nucleotide sequence ID" value="NZ_JBHUOZ010000003.1"/>
</dbReference>
<dbReference type="EMBL" id="JBHUOZ010000003">
    <property type="protein sequence ID" value="MFD2922025.1"/>
    <property type="molecule type" value="Genomic_DNA"/>
</dbReference>
<protein>
    <submittedName>
        <fullName evidence="1">Uncharacterized protein</fullName>
    </submittedName>
</protein>
<comment type="caution">
    <text evidence="1">The sequence shown here is derived from an EMBL/GenBank/DDBJ whole genome shotgun (WGS) entry which is preliminary data.</text>
</comment>
<dbReference type="Proteomes" id="UP001597511">
    <property type="component" value="Unassembled WGS sequence"/>
</dbReference>
<name>A0ABW6AC58_9BACT</name>
<reference evidence="2" key="1">
    <citation type="journal article" date="2019" name="Int. J. Syst. Evol. Microbiol.">
        <title>The Global Catalogue of Microorganisms (GCM) 10K type strain sequencing project: providing services to taxonomists for standard genome sequencing and annotation.</title>
        <authorList>
            <consortium name="The Broad Institute Genomics Platform"/>
            <consortium name="The Broad Institute Genome Sequencing Center for Infectious Disease"/>
            <person name="Wu L."/>
            <person name="Ma J."/>
        </authorList>
    </citation>
    <scope>NUCLEOTIDE SEQUENCE [LARGE SCALE GENOMIC DNA]</scope>
    <source>
        <strain evidence="2">KCTC 23299</strain>
    </source>
</reference>
<gene>
    <name evidence="1" type="ORF">ACFS6H_20055</name>
</gene>
<keyword evidence="2" id="KW-1185">Reference proteome</keyword>
<accession>A0ABW6AC58</accession>
<sequence length="163" mass="18727">MNKLTIHHLAKRLPYGVKFVSNGEIFLITDINTIDPFPIWASTRRNKKTLMLEPEINVRPDVLGRGFRLSSIKPILFPLSALTQEITVNGEAFVPIRRILEDSCFDLSKMTDEEINSYAKSEVNVLMSYETAEFFHKYHIDYENLISSGLSISVFDLPENPYK</sequence>